<dbReference type="HOGENOM" id="CLU_033165_0_0_1"/>
<reference evidence="3 4" key="1">
    <citation type="journal article" date="2015" name="Genome Announc.">
        <title>Draft Genome Sequence and Gene Annotation of the Entomopathogenic Fungus Verticillium hemipterigenum.</title>
        <authorList>
            <person name="Horn F."/>
            <person name="Habel A."/>
            <person name="Scharf D.H."/>
            <person name="Dworschak J."/>
            <person name="Brakhage A.A."/>
            <person name="Guthke R."/>
            <person name="Hertweck C."/>
            <person name="Linde J."/>
        </authorList>
    </citation>
    <scope>NUCLEOTIDE SEQUENCE [LARGE SCALE GENOMIC DNA]</scope>
</reference>
<dbReference type="Gene3D" id="3.30.420.40">
    <property type="match status" value="1"/>
</dbReference>
<evidence type="ECO:0000313" key="4">
    <source>
        <dbReference type="Proteomes" id="UP000039046"/>
    </source>
</evidence>
<dbReference type="FunFam" id="3.30.420.40:FF:000191">
    <property type="entry name" value="Retrograde regulation protein 2"/>
    <property type="match status" value="1"/>
</dbReference>
<organism evidence="3 4">
    <name type="scientific">[Torrubiella] hemipterigena</name>
    <dbReference type="NCBI Taxonomy" id="1531966"/>
    <lineage>
        <taxon>Eukaryota</taxon>
        <taxon>Fungi</taxon>
        <taxon>Dikarya</taxon>
        <taxon>Ascomycota</taxon>
        <taxon>Pezizomycotina</taxon>
        <taxon>Sordariomycetes</taxon>
        <taxon>Hypocreomycetidae</taxon>
        <taxon>Hypocreales</taxon>
        <taxon>Clavicipitaceae</taxon>
        <taxon>Clavicipitaceae incertae sedis</taxon>
        <taxon>'Torrubiella' clade</taxon>
    </lineage>
</organism>
<proteinExistence type="predicted"/>
<dbReference type="Proteomes" id="UP000039046">
    <property type="component" value="Unassembled WGS sequence"/>
</dbReference>
<evidence type="ECO:0000313" key="3">
    <source>
        <dbReference type="EMBL" id="CEJ85816.1"/>
    </source>
</evidence>
<name>A0A0A1TCB1_9HYPO</name>
<dbReference type="InterPro" id="IPR003695">
    <property type="entry name" value="Ppx_GppA_N"/>
</dbReference>
<dbReference type="InterPro" id="IPR057512">
    <property type="entry name" value="RTG2_C"/>
</dbReference>
<dbReference type="InterPro" id="IPR050273">
    <property type="entry name" value="GppA/Ppx_hydrolase"/>
</dbReference>
<gene>
    <name evidence="3" type="ORF">VHEMI03924</name>
</gene>
<dbReference type="EMBL" id="CDHN01000002">
    <property type="protein sequence ID" value="CEJ85816.1"/>
    <property type="molecule type" value="Genomic_DNA"/>
</dbReference>
<dbReference type="Gene3D" id="3.30.420.150">
    <property type="entry name" value="Exopolyphosphatase. Domain 2"/>
    <property type="match status" value="1"/>
</dbReference>
<accession>A0A0A1TCB1</accession>
<evidence type="ECO:0000259" key="1">
    <source>
        <dbReference type="Pfam" id="PF02541"/>
    </source>
</evidence>
<dbReference type="InterPro" id="IPR043129">
    <property type="entry name" value="ATPase_NBD"/>
</dbReference>
<dbReference type="STRING" id="1531966.A0A0A1TCB1"/>
<dbReference type="Pfam" id="PF23566">
    <property type="entry name" value="RTG2_C"/>
    <property type="match status" value="1"/>
</dbReference>
<sequence length="586" mass="63223">MPASDVVTLASLPEKLETWRKDAGNHLYAIVDMGSNGIRFSVTSLAPPFTRLLRPVFAKRAAISLFDALTPSPKGLIFQKDTINSVAEALAGFHRLAVAHNVAPEHMFVFATEAMRRADNAGDMLAAISKATDGLGVQILEPSVETLFGAVMGSRSGVVGVPKGALFLDLGGGSVQMTWVDTSAKEYEIKAATAGSSMPYGAAKLMRILTEQPVEKRQVEISTLQSGMKTVYGVLCSQFPALNALKVAHERGEKAPIDVYMCGGGFRGYGSMLMYSDSISPYPISSVSTYTATGEQFKQTAKMKTLNISVDGKIYGMSRRRRQQFPAILHVIEAFIQAVPNIGNVTFCGGSNRDGALMMLMDKDVRESNPLEVLANISDAEKPIYDAALGILRKSVPEDVPLSEIATILTPGVGYLFLKQLWSRRGYGADTNAAYALHDAVQRDSDCPGLTHVARAALGVTLCLCAKGKLTAPDYAVLTGLEGVLRRQHPQAAFWARYLAAMARVLAEVVPCLPASAEDLVKAIKFEGTFVTKDETKNVSLDLGISHKYERGLTFEDIGASVKDSFKKNKEAGAPKKVFTQVYHLP</sequence>
<dbReference type="Pfam" id="PF02541">
    <property type="entry name" value="Ppx-GppA"/>
    <property type="match status" value="1"/>
</dbReference>
<dbReference type="GO" id="GO:0006357">
    <property type="term" value="P:regulation of transcription by RNA polymerase II"/>
    <property type="evidence" value="ECO:0007669"/>
    <property type="project" value="TreeGrafter"/>
</dbReference>
<dbReference type="OrthoDB" id="2014654at2759"/>
<feature type="domain" description="Ppx/GppA phosphatase N-terminal" evidence="1">
    <location>
        <begin position="53"/>
        <end position="363"/>
    </location>
</feature>
<dbReference type="PANTHER" id="PTHR30005:SF0">
    <property type="entry name" value="RETROGRADE REGULATION PROTEIN 2"/>
    <property type="match status" value="1"/>
</dbReference>
<dbReference type="PANTHER" id="PTHR30005">
    <property type="entry name" value="EXOPOLYPHOSPHATASE"/>
    <property type="match status" value="1"/>
</dbReference>
<dbReference type="AlphaFoldDB" id="A0A0A1TCB1"/>
<keyword evidence="4" id="KW-1185">Reference proteome</keyword>
<protein>
    <submittedName>
        <fullName evidence="3">Uncharacterized protein</fullName>
    </submittedName>
</protein>
<feature type="domain" description="RTG2 C-terminal" evidence="2">
    <location>
        <begin position="379"/>
        <end position="573"/>
    </location>
</feature>
<evidence type="ECO:0000259" key="2">
    <source>
        <dbReference type="Pfam" id="PF23566"/>
    </source>
</evidence>
<dbReference type="SUPFAM" id="SSF53067">
    <property type="entry name" value="Actin-like ATPase domain"/>
    <property type="match status" value="2"/>
</dbReference>